<gene>
    <name evidence="2" type="ORF">FRACYDRAFT_235806</name>
</gene>
<dbReference type="Proteomes" id="UP000095751">
    <property type="component" value="Unassembled WGS sequence"/>
</dbReference>
<dbReference type="SUPFAM" id="SSF46934">
    <property type="entry name" value="UBA-like"/>
    <property type="match status" value="1"/>
</dbReference>
<protein>
    <recommendedName>
        <fullName evidence="1">UBA domain-containing protein</fullName>
    </recommendedName>
</protein>
<name>A0A1E7FNL0_9STRA</name>
<evidence type="ECO:0000313" key="2">
    <source>
        <dbReference type="EMBL" id="OEU19750.1"/>
    </source>
</evidence>
<accession>A0A1E7FNL0</accession>
<dbReference type="Pfam" id="PF00627">
    <property type="entry name" value="UBA"/>
    <property type="match status" value="1"/>
</dbReference>
<dbReference type="OrthoDB" id="361536at2759"/>
<proteinExistence type="predicted"/>
<evidence type="ECO:0000313" key="3">
    <source>
        <dbReference type="Proteomes" id="UP000095751"/>
    </source>
</evidence>
<organism evidence="2 3">
    <name type="scientific">Fragilariopsis cylindrus CCMP1102</name>
    <dbReference type="NCBI Taxonomy" id="635003"/>
    <lineage>
        <taxon>Eukaryota</taxon>
        <taxon>Sar</taxon>
        <taxon>Stramenopiles</taxon>
        <taxon>Ochrophyta</taxon>
        <taxon>Bacillariophyta</taxon>
        <taxon>Bacillariophyceae</taxon>
        <taxon>Bacillariophycidae</taxon>
        <taxon>Bacillariales</taxon>
        <taxon>Bacillariaceae</taxon>
        <taxon>Fragilariopsis</taxon>
    </lineage>
</organism>
<feature type="domain" description="UBA" evidence="1">
    <location>
        <begin position="3"/>
        <end position="43"/>
    </location>
</feature>
<dbReference type="InterPro" id="IPR009060">
    <property type="entry name" value="UBA-like_sf"/>
</dbReference>
<keyword evidence="3" id="KW-1185">Reference proteome</keyword>
<dbReference type="InterPro" id="IPR015940">
    <property type="entry name" value="UBA"/>
</dbReference>
<dbReference type="AlphaFoldDB" id="A0A1E7FNL0"/>
<reference evidence="2 3" key="1">
    <citation type="submission" date="2016-09" db="EMBL/GenBank/DDBJ databases">
        <title>Extensive genetic diversity and differential bi-allelic expression allows diatom success in the polar Southern Ocean.</title>
        <authorList>
            <consortium name="DOE Joint Genome Institute"/>
            <person name="Mock T."/>
            <person name="Otillar R.P."/>
            <person name="Strauss J."/>
            <person name="Dupont C."/>
            <person name="Frickenhaus S."/>
            <person name="Maumus F."/>
            <person name="Mcmullan M."/>
            <person name="Sanges R."/>
            <person name="Schmutz J."/>
            <person name="Toseland A."/>
            <person name="Valas R."/>
            <person name="Veluchamy A."/>
            <person name="Ward B.J."/>
            <person name="Allen A."/>
            <person name="Barry K."/>
            <person name="Falciatore A."/>
            <person name="Ferrante M."/>
            <person name="Fortunato A.E."/>
            <person name="Gloeckner G."/>
            <person name="Gruber A."/>
            <person name="Hipkin R."/>
            <person name="Janech M."/>
            <person name="Kroth P."/>
            <person name="Leese F."/>
            <person name="Lindquist E."/>
            <person name="Lyon B.R."/>
            <person name="Martin J."/>
            <person name="Mayer C."/>
            <person name="Parker M."/>
            <person name="Quesneville H."/>
            <person name="Raymond J."/>
            <person name="Uhlig C."/>
            <person name="Valentin K.U."/>
            <person name="Worden A.Z."/>
            <person name="Armbrust E.V."/>
            <person name="Bowler C."/>
            <person name="Green B."/>
            <person name="Moulton V."/>
            <person name="Van Oosterhout C."/>
            <person name="Grigoriev I."/>
        </authorList>
    </citation>
    <scope>NUCLEOTIDE SEQUENCE [LARGE SCALE GENOMIC DNA]</scope>
    <source>
        <strain evidence="2 3">CCMP1102</strain>
    </source>
</reference>
<dbReference type="SMART" id="SM00165">
    <property type="entry name" value="UBA"/>
    <property type="match status" value="1"/>
</dbReference>
<dbReference type="Gene3D" id="1.10.8.10">
    <property type="entry name" value="DNA helicase RuvA subunit, C-terminal domain"/>
    <property type="match status" value="1"/>
</dbReference>
<dbReference type="InParanoid" id="A0A1E7FNL0"/>
<dbReference type="PROSITE" id="PS50030">
    <property type="entry name" value="UBA"/>
    <property type="match status" value="1"/>
</dbReference>
<sequence length="331" mass="35868">MATIRDEDVDQLVCMGFPNIEVRNALQITAGNLENAINHLLSGGGGGGGGSVGGGGLVPTRQHTAPPNNIDNNNNNISGNNSGVRAVVEGTTSQYTYSSDGRSACTCIALTVAGMILNNDTTTTTSNNRSEDDTNNNDIITADFLDSAIAEGVSRYRRLVTSSSSSGSEIEHLSAEEVLHKDNEQARTKDNRALSIDINHAQGMKACLEGLVRDIRPSGNSNSSDRMICVLLTKTPETVLLCMPTTEDVVDDTTTTTTSQKYYWLIDSHPRPQLLPGVETCYAKSHLTMDSLLQSLRDVFPFTDLGPDVPPMMADMYNMYDLYPLEGRRRR</sequence>
<dbReference type="KEGG" id="fcy:FRACYDRAFT_235806"/>
<dbReference type="EMBL" id="KV784355">
    <property type="protein sequence ID" value="OEU19750.1"/>
    <property type="molecule type" value="Genomic_DNA"/>
</dbReference>
<evidence type="ECO:0000259" key="1">
    <source>
        <dbReference type="PROSITE" id="PS50030"/>
    </source>
</evidence>